<evidence type="ECO:0000313" key="1">
    <source>
        <dbReference type="EMBL" id="EHY88270.1"/>
    </source>
</evidence>
<dbReference type="EMBL" id="CM001466">
    <property type="protein sequence ID" value="EHY88270.1"/>
    <property type="molecule type" value="Genomic_DNA"/>
</dbReference>
<evidence type="ECO:0000313" key="2">
    <source>
        <dbReference type="Proteomes" id="UP000004705"/>
    </source>
</evidence>
<reference evidence="1 2" key="1">
    <citation type="journal article" date="2012" name="Stand. Genomic Sci.">
        <title>Genome sequence of the soil bacterium Saccharomonospora azurea type strain (NA-128(T)).</title>
        <authorList>
            <person name="Klenk H.P."/>
            <person name="Held B."/>
            <person name="Lucas S."/>
            <person name="Lapidus A."/>
            <person name="Copeland A."/>
            <person name="Hammon N."/>
            <person name="Pitluck S."/>
            <person name="Goodwin L.A."/>
            <person name="Han C."/>
            <person name="Tapia R."/>
            <person name="Brambilla E.M."/>
            <person name="Potter G."/>
            <person name="Land M."/>
            <person name="Ivanova N."/>
            <person name="Rohde M."/>
            <person name="Goker M."/>
            <person name="Detter J.C."/>
            <person name="Kyrpides N.C."/>
            <person name="Woyke T."/>
        </authorList>
    </citation>
    <scope>NUCLEOTIDE SEQUENCE [LARGE SCALE GENOMIC DNA]</scope>
    <source>
        <strain evidence="1 2">NA-128</strain>
    </source>
</reference>
<accession>H8G6C7</accession>
<dbReference type="AlphaFoldDB" id="H8G6C7"/>
<name>H8G6C7_9PSEU</name>
<dbReference type="OrthoDB" id="4179823at2"/>
<dbReference type="RefSeq" id="WP_005439857.1">
    <property type="nucleotide sequence ID" value="NZ_CM001466.1"/>
</dbReference>
<keyword evidence="2" id="KW-1185">Reference proteome</keyword>
<sequence length="166" mass="18796">MEFAVQVGCPRTLRPEGPAADMADAISELYPLDTEDLILVWNLVPIRLSYRYDVSVLMDDLVPLLEEVQGGLRAERAVRWASDTFAAEWKLVPDRTRLRISAQWFSTLGNYEDLLNTRGVVETPVENFVREMGKIVDRTCSDIEASGIEIEDEDILHRAQSLTEKA</sequence>
<organism evidence="1 2">
    <name type="scientific">Saccharomonospora azurea NA-128</name>
    <dbReference type="NCBI Taxonomy" id="882081"/>
    <lineage>
        <taxon>Bacteria</taxon>
        <taxon>Bacillati</taxon>
        <taxon>Actinomycetota</taxon>
        <taxon>Actinomycetes</taxon>
        <taxon>Pseudonocardiales</taxon>
        <taxon>Pseudonocardiaceae</taxon>
        <taxon>Saccharomonospora</taxon>
    </lineage>
</organism>
<dbReference type="Proteomes" id="UP000004705">
    <property type="component" value="Chromosome"/>
</dbReference>
<proteinExistence type="predicted"/>
<protein>
    <submittedName>
        <fullName evidence="1">Uncharacterized protein</fullName>
    </submittedName>
</protein>
<dbReference type="HOGENOM" id="CLU_1508839_0_0_11"/>
<gene>
    <name evidence="1" type="ORF">SacazDRAFT_01340</name>
</gene>